<accession>A0A8E2QE17</accession>
<keyword evidence="3" id="KW-1185">Reference proteome</keyword>
<reference evidence="2 3" key="1">
    <citation type="submission" date="2018-01" db="EMBL/GenBank/DDBJ databases">
        <title>Denitrification phenotypes of diverse strains of Pseudomonas stutzeri.</title>
        <authorList>
            <person name="Milligan D.A."/>
            <person name="Bergaust L."/>
            <person name="Bakken L.R."/>
            <person name="Frostegard A."/>
        </authorList>
    </citation>
    <scope>NUCLEOTIDE SEQUENCE [LARGE SCALE GENOMIC DNA]</scope>
    <source>
        <strain evidence="2 3">DSM 50238</strain>
    </source>
</reference>
<dbReference type="RefSeq" id="WP_102827834.1">
    <property type="nucleotide sequence ID" value="NZ_CP065721.1"/>
</dbReference>
<dbReference type="PANTHER" id="PTHR34846">
    <property type="entry name" value="4-CARBOXYMUCONOLACTONE DECARBOXYLASE FAMILY PROTEIN (AFU_ORTHOLOGUE AFUA_6G11590)"/>
    <property type="match status" value="1"/>
</dbReference>
<evidence type="ECO:0000259" key="1">
    <source>
        <dbReference type="Pfam" id="PF02627"/>
    </source>
</evidence>
<dbReference type="InterPro" id="IPR003779">
    <property type="entry name" value="CMD-like"/>
</dbReference>
<dbReference type="AlphaFoldDB" id="A0A8E2QE17"/>
<evidence type="ECO:0000313" key="3">
    <source>
        <dbReference type="Proteomes" id="UP000235881"/>
    </source>
</evidence>
<dbReference type="PANTHER" id="PTHR34846:SF10">
    <property type="entry name" value="CYTOPLASMIC PROTEIN"/>
    <property type="match status" value="1"/>
</dbReference>
<organism evidence="2 3">
    <name type="scientific">Stutzerimonas degradans</name>
    <dbReference type="NCBI Taxonomy" id="2968968"/>
    <lineage>
        <taxon>Bacteria</taxon>
        <taxon>Pseudomonadati</taxon>
        <taxon>Pseudomonadota</taxon>
        <taxon>Gammaproteobacteria</taxon>
        <taxon>Pseudomonadales</taxon>
        <taxon>Pseudomonadaceae</taxon>
        <taxon>Stutzerimonas</taxon>
    </lineage>
</organism>
<sequence>MTVRLDYFKHADALPLQALTAISGYLQESDLDPQLLALIELRASQLNSCAYCIDMHSKDLLALETPLPRILLLSAWREASVYSPAERAALAWTEAVTRLPDGETLDRCYGELTAHFSPRAITRLTFAIIAINSWNRLNVAFGQEPGQYRSGDLKGAMNRALERFADLRPTTKRNIA</sequence>
<protein>
    <submittedName>
        <fullName evidence="2">Carboxymuconolactone decarboxylase family protein</fullName>
    </submittedName>
</protein>
<dbReference type="NCBIfam" id="TIGR00778">
    <property type="entry name" value="ahpD_dom"/>
    <property type="match status" value="1"/>
</dbReference>
<dbReference type="SUPFAM" id="SSF69118">
    <property type="entry name" value="AhpD-like"/>
    <property type="match status" value="1"/>
</dbReference>
<dbReference type="InterPro" id="IPR004675">
    <property type="entry name" value="AhpD_core"/>
</dbReference>
<dbReference type="GO" id="GO:0051920">
    <property type="term" value="F:peroxiredoxin activity"/>
    <property type="evidence" value="ECO:0007669"/>
    <property type="project" value="InterPro"/>
</dbReference>
<name>A0A8E2QE17_9GAMM</name>
<dbReference type="EMBL" id="POUK01000002">
    <property type="protein sequence ID" value="PNF77073.1"/>
    <property type="molecule type" value="Genomic_DNA"/>
</dbReference>
<proteinExistence type="predicted"/>
<dbReference type="Gene3D" id="1.20.1290.10">
    <property type="entry name" value="AhpD-like"/>
    <property type="match status" value="1"/>
</dbReference>
<dbReference type="InterPro" id="IPR029032">
    <property type="entry name" value="AhpD-like"/>
</dbReference>
<gene>
    <name evidence="2" type="ORF">CXK95_05135</name>
</gene>
<comment type="caution">
    <text evidence="2">The sequence shown here is derived from an EMBL/GenBank/DDBJ whole genome shotgun (WGS) entry which is preliminary data.</text>
</comment>
<dbReference type="Proteomes" id="UP000235881">
    <property type="component" value="Unassembled WGS sequence"/>
</dbReference>
<evidence type="ECO:0000313" key="2">
    <source>
        <dbReference type="EMBL" id="PNF77073.1"/>
    </source>
</evidence>
<dbReference type="Pfam" id="PF02627">
    <property type="entry name" value="CMD"/>
    <property type="match status" value="1"/>
</dbReference>
<feature type="domain" description="Carboxymuconolactone decarboxylase-like" evidence="1">
    <location>
        <begin position="17"/>
        <end position="95"/>
    </location>
</feature>